<dbReference type="EMBL" id="BKCJ010248046">
    <property type="protein sequence ID" value="GEZ16789.1"/>
    <property type="molecule type" value="Genomic_DNA"/>
</dbReference>
<accession>A0A699I5S5</accession>
<dbReference type="InterPro" id="IPR005162">
    <property type="entry name" value="Retrotrans_gag_dom"/>
</dbReference>
<feature type="domain" description="Retrotransposon gag" evidence="1">
    <location>
        <begin position="41"/>
        <end position="82"/>
    </location>
</feature>
<evidence type="ECO:0000313" key="2">
    <source>
        <dbReference type="EMBL" id="GEZ16789.1"/>
    </source>
</evidence>
<evidence type="ECO:0000259" key="1">
    <source>
        <dbReference type="Pfam" id="PF03732"/>
    </source>
</evidence>
<dbReference type="Pfam" id="PF03732">
    <property type="entry name" value="Retrotrans_gag"/>
    <property type="match status" value="1"/>
</dbReference>
<dbReference type="AlphaFoldDB" id="A0A699I5S5"/>
<organism evidence="2">
    <name type="scientific">Tanacetum cinerariifolium</name>
    <name type="common">Dalmatian daisy</name>
    <name type="synonym">Chrysanthemum cinerariifolium</name>
    <dbReference type="NCBI Taxonomy" id="118510"/>
    <lineage>
        <taxon>Eukaryota</taxon>
        <taxon>Viridiplantae</taxon>
        <taxon>Streptophyta</taxon>
        <taxon>Embryophyta</taxon>
        <taxon>Tracheophyta</taxon>
        <taxon>Spermatophyta</taxon>
        <taxon>Magnoliopsida</taxon>
        <taxon>eudicotyledons</taxon>
        <taxon>Gunneridae</taxon>
        <taxon>Pentapetalae</taxon>
        <taxon>asterids</taxon>
        <taxon>campanulids</taxon>
        <taxon>Asterales</taxon>
        <taxon>Asteraceae</taxon>
        <taxon>Asteroideae</taxon>
        <taxon>Anthemideae</taxon>
        <taxon>Anthemidinae</taxon>
        <taxon>Tanacetum</taxon>
    </lineage>
</organism>
<gene>
    <name evidence="2" type="ORF">Tci_488762</name>
</gene>
<sequence>MDNPFNGMGRGDVIDHIAKVLEITEWIKILDVDKNKLRQCVFSKSLSGDAKKWWNKEIEGTSISWNELSDKFLHKYYPLSHTCNSKIFNDLDNGTDYFKFIYWLASKFDTDWEIDKNTKNRLWELYVNERTKGTIGDLDEYKENSKKSFSYSFFKPYLDEQDGKNIYEIIDRNIP</sequence>
<reference evidence="2" key="1">
    <citation type="journal article" date="2019" name="Sci. Rep.">
        <title>Draft genome of Tanacetum cinerariifolium, the natural source of mosquito coil.</title>
        <authorList>
            <person name="Yamashiro T."/>
            <person name="Shiraishi A."/>
            <person name="Satake H."/>
            <person name="Nakayama K."/>
        </authorList>
    </citation>
    <scope>NUCLEOTIDE SEQUENCE</scope>
</reference>
<protein>
    <recommendedName>
        <fullName evidence="1">Retrotransposon gag domain-containing protein</fullName>
    </recommendedName>
</protein>
<proteinExistence type="predicted"/>
<comment type="caution">
    <text evidence="2">The sequence shown here is derived from an EMBL/GenBank/DDBJ whole genome shotgun (WGS) entry which is preliminary data.</text>
</comment>
<name>A0A699I5S5_TANCI</name>